<organism evidence="2 3">
    <name type="scientific">Thecamonas trahens ATCC 50062</name>
    <dbReference type="NCBI Taxonomy" id="461836"/>
    <lineage>
        <taxon>Eukaryota</taxon>
        <taxon>Apusozoa</taxon>
        <taxon>Apusomonadida</taxon>
        <taxon>Apusomonadidae</taxon>
        <taxon>Thecamonas</taxon>
    </lineage>
</organism>
<evidence type="ECO:0000256" key="1">
    <source>
        <dbReference type="SAM" id="MobiDB-lite"/>
    </source>
</evidence>
<name>A0A0L0DDQ1_THETB</name>
<feature type="region of interest" description="Disordered" evidence="1">
    <location>
        <begin position="313"/>
        <end position="332"/>
    </location>
</feature>
<dbReference type="AlphaFoldDB" id="A0A0L0DDQ1"/>
<accession>A0A0L0DDQ1</accession>
<protein>
    <submittedName>
        <fullName evidence="2">Uncharacterized protein</fullName>
    </submittedName>
</protein>
<gene>
    <name evidence="2" type="ORF">AMSG_12015</name>
</gene>
<feature type="region of interest" description="Disordered" evidence="1">
    <location>
        <begin position="35"/>
        <end position="65"/>
    </location>
</feature>
<dbReference type="EMBL" id="GL349461">
    <property type="protein sequence ID" value="KNC50350.1"/>
    <property type="molecule type" value="Genomic_DNA"/>
</dbReference>
<dbReference type="GeneID" id="25569930"/>
<feature type="region of interest" description="Disordered" evidence="1">
    <location>
        <begin position="419"/>
        <end position="446"/>
    </location>
</feature>
<reference evidence="2 3" key="1">
    <citation type="submission" date="2010-05" db="EMBL/GenBank/DDBJ databases">
        <title>The Genome Sequence of Thecamonas trahens ATCC 50062.</title>
        <authorList>
            <consortium name="The Broad Institute Genome Sequencing Platform"/>
            <person name="Russ C."/>
            <person name="Cuomo C."/>
            <person name="Shea T."/>
            <person name="Young S.K."/>
            <person name="Zeng Q."/>
            <person name="Koehrsen M."/>
            <person name="Haas B."/>
            <person name="Borodovsky M."/>
            <person name="Guigo R."/>
            <person name="Alvarado L."/>
            <person name="Berlin A."/>
            <person name="Bochicchio J."/>
            <person name="Borenstein D."/>
            <person name="Chapman S."/>
            <person name="Chen Z."/>
            <person name="Freedman E."/>
            <person name="Gellesch M."/>
            <person name="Goldberg J."/>
            <person name="Griggs A."/>
            <person name="Gujja S."/>
            <person name="Heilman E."/>
            <person name="Heiman D."/>
            <person name="Hepburn T."/>
            <person name="Howarth C."/>
            <person name="Jen D."/>
            <person name="Larson L."/>
            <person name="Mehta T."/>
            <person name="Park D."/>
            <person name="Pearson M."/>
            <person name="Roberts A."/>
            <person name="Saif S."/>
            <person name="Shenoy N."/>
            <person name="Sisk P."/>
            <person name="Stolte C."/>
            <person name="Sykes S."/>
            <person name="Thomson T."/>
            <person name="Walk T."/>
            <person name="White J."/>
            <person name="Yandava C."/>
            <person name="Burger G."/>
            <person name="Gray M.W."/>
            <person name="Holland P.W.H."/>
            <person name="King N."/>
            <person name="Lang F.B.F."/>
            <person name="Roger A.J."/>
            <person name="Ruiz-Trillo I."/>
            <person name="Lander E."/>
            <person name="Nusbaum C."/>
        </authorList>
    </citation>
    <scope>NUCLEOTIDE SEQUENCE [LARGE SCALE GENOMIC DNA]</scope>
    <source>
        <strain evidence="2 3">ATCC 50062</strain>
    </source>
</reference>
<feature type="region of interest" description="Disordered" evidence="1">
    <location>
        <begin position="339"/>
        <end position="372"/>
    </location>
</feature>
<dbReference type="Proteomes" id="UP000054408">
    <property type="component" value="Unassembled WGS sequence"/>
</dbReference>
<evidence type="ECO:0000313" key="3">
    <source>
        <dbReference type="Proteomes" id="UP000054408"/>
    </source>
</evidence>
<evidence type="ECO:0000313" key="2">
    <source>
        <dbReference type="EMBL" id="KNC50350.1"/>
    </source>
</evidence>
<proteinExistence type="predicted"/>
<keyword evidence="3" id="KW-1185">Reference proteome</keyword>
<feature type="compositionally biased region" description="Low complexity" evidence="1">
    <location>
        <begin position="39"/>
        <end position="51"/>
    </location>
</feature>
<sequence>MYLLYSTWHYVIARKQVEPEYTIPGEDLVARAVERAQGSPSQPAATATSSSKLEASAPEWRPMPQKVAARSPSVLTVGAVATAFEKRKYDKVLGTLQLLHKVPSGAYTLLVLSDSVFYQVGEGHAAHWNFVPVGTAVLTVVPSVYGGYIDEPPVLKSLPGLPVMGEPRLLSRALADSVTSNHSSLPPARTLTRTLLTSLTSSASASRTSVTDLVDSFAFPWEALAAVVKLSADLATSNYLDVTARLAGSNAIAGGAPAFQLASLGGSRSVAAPSSSSGLTSLASGGSMFSDDGLWSSFSLSLSSHSNDNSSSYSSSSYHPGFDDGAASDERPADVPAVPVAAPYTAPPTIDVGPWSTRSSSGSSVPSPAPSFSPVLSPLAAHHGPPVVLSAQQLSSADSLIGASGSDSLPLISESSEEIGLGLGTPPARAESPHVSSEEGTSCRPPSVHQAIRRALKQMTLETSSLRELVETYMVLAFEQTVSLEATAPENQPQAVAWSRALRQHLVKLFTKWMCTGADSLNDAAPYLLALVLYGYVAQVSALMREPPADDDSLALARAAFGSDHVAHIRAAVGRVEAAAHNIRVAGPARSLVFEWERSSTGADGLEGPTRAAIGCAEVLQAFGPVLAELLESLTTSMSSSSSSRADAGFVATHTQTLAFCLAHVDTFHSWSEARAAVVAAEANALAAVWARGGSVALPTFPRTDVPPQVAAGSSACLEATATLGALVTAGTAALRPDAELRPVARAAVVRMAARLSVVDPTVVGQMAPLVQRWEKGLEAGLTHMAALPPVVQVALAWAAALCAMRHERPLTTLVEPAFTWLSHFAVAAPSIFYPLEAEWSSVLERYEFVHPDSSYLLFPARAREPGLRRYMPLNYKLRELVVLSLINVSRAGLETALPLVSAVNAYNVPHVVRALLWHVRAAGPLPATGDALGELQRCILAALATADNVWRFAAAAAAVFADAGFASLGHRPVLAKYLRGGGL</sequence>
<dbReference type="RefSeq" id="XP_013756982.1">
    <property type="nucleotide sequence ID" value="XM_013901528.1"/>
</dbReference>